<dbReference type="Pfam" id="PF07738">
    <property type="entry name" value="Sad1_UNC"/>
    <property type="match status" value="1"/>
</dbReference>
<feature type="domain" description="SUN" evidence="7">
    <location>
        <begin position="397"/>
        <end position="626"/>
    </location>
</feature>
<name>A0ABR4IQM1_9EURO</name>
<feature type="compositionally biased region" description="Low complexity" evidence="5">
    <location>
        <begin position="91"/>
        <end position="104"/>
    </location>
</feature>
<dbReference type="InterPro" id="IPR045119">
    <property type="entry name" value="SUN1-5"/>
</dbReference>
<evidence type="ECO:0000256" key="3">
    <source>
        <dbReference type="ARBA" id="ARBA00022989"/>
    </source>
</evidence>
<comment type="caution">
    <text evidence="8">The sequence shown here is derived from an EMBL/GenBank/DDBJ whole genome shotgun (WGS) entry which is preliminary data.</text>
</comment>
<comment type="subcellular location">
    <subcellularLocation>
        <location evidence="1">Membrane</location>
    </subcellularLocation>
</comment>
<dbReference type="PANTHER" id="PTHR12911:SF8">
    <property type="entry name" value="KLAROID PROTEIN-RELATED"/>
    <property type="match status" value="1"/>
</dbReference>
<dbReference type="Proteomes" id="UP001610335">
    <property type="component" value="Unassembled WGS sequence"/>
</dbReference>
<evidence type="ECO:0000256" key="1">
    <source>
        <dbReference type="ARBA" id="ARBA00004370"/>
    </source>
</evidence>
<organism evidence="8 9">
    <name type="scientific">Aspergillus cavernicola</name>
    <dbReference type="NCBI Taxonomy" id="176166"/>
    <lineage>
        <taxon>Eukaryota</taxon>
        <taxon>Fungi</taxon>
        <taxon>Dikarya</taxon>
        <taxon>Ascomycota</taxon>
        <taxon>Pezizomycotina</taxon>
        <taxon>Eurotiomycetes</taxon>
        <taxon>Eurotiomycetidae</taxon>
        <taxon>Eurotiales</taxon>
        <taxon>Aspergillaceae</taxon>
        <taxon>Aspergillus</taxon>
        <taxon>Aspergillus subgen. Nidulantes</taxon>
    </lineage>
</organism>
<keyword evidence="4 6" id="KW-0472">Membrane</keyword>
<proteinExistence type="predicted"/>
<evidence type="ECO:0000259" key="7">
    <source>
        <dbReference type="PROSITE" id="PS51469"/>
    </source>
</evidence>
<evidence type="ECO:0000256" key="4">
    <source>
        <dbReference type="ARBA" id="ARBA00023136"/>
    </source>
</evidence>
<gene>
    <name evidence="8" type="ORF">BDW59DRAFT_141732</name>
</gene>
<dbReference type="PANTHER" id="PTHR12911">
    <property type="entry name" value="SAD1/UNC-84-LIKE PROTEIN-RELATED"/>
    <property type="match status" value="1"/>
</dbReference>
<feature type="transmembrane region" description="Helical" evidence="6">
    <location>
        <begin position="289"/>
        <end position="310"/>
    </location>
</feature>
<evidence type="ECO:0000313" key="9">
    <source>
        <dbReference type="Proteomes" id="UP001610335"/>
    </source>
</evidence>
<dbReference type="InterPro" id="IPR012919">
    <property type="entry name" value="SUN_dom"/>
</dbReference>
<evidence type="ECO:0000256" key="6">
    <source>
        <dbReference type="SAM" id="Phobius"/>
    </source>
</evidence>
<evidence type="ECO:0000256" key="2">
    <source>
        <dbReference type="ARBA" id="ARBA00022692"/>
    </source>
</evidence>
<protein>
    <recommendedName>
        <fullName evidence="7">SUN domain-containing protein</fullName>
    </recommendedName>
</protein>
<evidence type="ECO:0000313" key="8">
    <source>
        <dbReference type="EMBL" id="KAL2830077.1"/>
    </source>
</evidence>
<sequence length="626" mass="69717">MPPKKASRAKGTDSAPSTPGRRSVRLSPAMGVSALPHIPTKHSFAYGSSATPILPHMLAAKPQMKLKEMASTIEDAVQEAKDRETIEVMDSPSMSTRSRMKSTSLFSSPRIPQRQPTPDQVQLLDSLRRASASPERYLSDGTLPNTPPSPVRHSFSTSTSPEWGLPAQQLYPPQMQEPLRGLGIENSSVVSWDIERAVHDDNLTRTRSNITAPPRRFSGLAFGEDPIEEEHETTYNFSDLDGGFVGGAPARTIIPDHFIPEPPTEEYPTEVPKEVPQTRWNYPGPKDGYLAWLLRFLLIGSLVVFAYYTYQDAHARRDLPVGGKAPGRANNAGMDMLSNQVVKLGAQVSSLSKDMRSMKSEVSELPGPTTIVQYAEGGKGQTHLEKHMTNFLSIGSGVIIDPYITSPTVAPSRSKFKSLYMWIARTKHLHQQPPLAALTPWEDFGECWCSALKDTGMSQLGIILGRRIIPKEVVVEHMPKGATLKPEVAPRQMELWARYRYVANGARPYRWSISAILRGMPSNIAGQDTLTPDRKALRGPVMEALRLAWRGESDDKFSNDPHLGQDFYRIGKWNYDINDPTHIQKFPVHVVLDSDELRVDKVVFRVNSNWGGNETCLYRLKLHGQL</sequence>
<keyword evidence="3 6" id="KW-1133">Transmembrane helix</keyword>
<dbReference type="PROSITE" id="PS51469">
    <property type="entry name" value="SUN"/>
    <property type="match status" value="1"/>
</dbReference>
<dbReference type="EMBL" id="JBFXLS010000014">
    <property type="protein sequence ID" value="KAL2830077.1"/>
    <property type="molecule type" value="Genomic_DNA"/>
</dbReference>
<reference evidence="8 9" key="1">
    <citation type="submission" date="2024-07" db="EMBL/GenBank/DDBJ databases">
        <title>Section-level genome sequencing and comparative genomics of Aspergillus sections Usti and Cavernicolus.</title>
        <authorList>
            <consortium name="Lawrence Berkeley National Laboratory"/>
            <person name="Nybo J.L."/>
            <person name="Vesth T.C."/>
            <person name="Theobald S."/>
            <person name="Frisvad J.C."/>
            <person name="Larsen T.O."/>
            <person name="Kjaerboelling I."/>
            <person name="Rothschild-Mancinelli K."/>
            <person name="Lyhne E.K."/>
            <person name="Kogle M.E."/>
            <person name="Barry K."/>
            <person name="Clum A."/>
            <person name="Na H."/>
            <person name="Ledsgaard L."/>
            <person name="Lin J."/>
            <person name="Lipzen A."/>
            <person name="Kuo A."/>
            <person name="Riley R."/>
            <person name="Mondo S."/>
            <person name="LaButti K."/>
            <person name="Haridas S."/>
            <person name="Pangalinan J."/>
            <person name="Salamov A.A."/>
            <person name="Simmons B.A."/>
            <person name="Magnuson J.K."/>
            <person name="Chen J."/>
            <person name="Drula E."/>
            <person name="Henrissat B."/>
            <person name="Wiebenga A."/>
            <person name="Lubbers R.J."/>
            <person name="Gomes A.C."/>
            <person name="Makela M.R."/>
            <person name="Stajich J."/>
            <person name="Grigoriev I.V."/>
            <person name="Mortensen U.H."/>
            <person name="De vries R.P."/>
            <person name="Baker S.E."/>
            <person name="Andersen M.R."/>
        </authorList>
    </citation>
    <scope>NUCLEOTIDE SEQUENCE [LARGE SCALE GENOMIC DNA]</scope>
    <source>
        <strain evidence="8 9">CBS 600.67</strain>
    </source>
</reference>
<feature type="region of interest" description="Disordered" evidence="5">
    <location>
        <begin position="1"/>
        <end position="29"/>
    </location>
</feature>
<evidence type="ECO:0000256" key="5">
    <source>
        <dbReference type="SAM" id="MobiDB-lite"/>
    </source>
</evidence>
<feature type="region of interest" description="Disordered" evidence="5">
    <location>
        <begin position="87"/>
        <end position="163"/>
    </location>
</feature>
<dbReference type="Gene3D" id="2.60.120.260">
    <property type="entry name" value="Galactose-binding domain-like"/>
    <property type="match status" value="1"/>
</dbReference>
<accession>A0ABR4IQM1</accession>
<keyword evidence="9" id="KW-1185">Reference proteome</keyword>
<keyword evidence="2 6" id="KW-0812">Transmembrane</keyword>